<dbReference type="Pfam" id="PF18701">
    <property type="entry name" value="DUF5641"/>
    <property type="match status" value="1"/>
</dbReference>
<dbReference type="Gene3D" id="3.30.70.270">
    <property type="match status" value="1"/>
</dbReference>
<dbReference type="Pfam" id="PF05380">
    <property type="entry name" value="Peptidase_A17"/>
    <property type="match status" value="1"/>
</dbReference>
<dbReference type="KEGG" id="epa:110232368"/>
<dbReference type="InterPro" id="IPR043502">
    <property type="entry name" value="DNA/RNA_pol_sf"/>
</dbReference>
<name>A0A913YCB0_EXADI</name>
<dbReference type="GO" id="GO:0015074">
    <property type="term" value="P:DNA integration"/>
    <property type="evidence" value="ECO:0007669"/>
    <property type="project" value="InterPro"/>
</dbReference>
<feature type="domain" description="Integrase catalytic" evidence="1">
    <location>
        <begin position="857"/>
        <end position="1040"/>
    </location>
</feature>
<protein>
    <recommendedName>
        <fullName evidence="1">Integrase catalytic domain-containing protein</fullName>
    </recommendedName>
</protein>
<dbReference type="RefSeq" id="XP_028512935.1">
    <property type="nucleotide sequence ID" value="XM_028657134.1"/>
</dbReference>
<dbReference type="InterPro" id="IPR012337">
    <property type="entry name" value="RNaseH-like_sf"/>
</dbReference>
<dbReference type="OrthoDB" id="5985543at2759"/>
<dbReference type="InterPro" id="IPR036397">
    <property type="entry name" value="RNaseH_sf"/>
</dbReference>
<dbReference type="GeneID" id="110232368"/>
<dbReference type="InterPro" id="IPR000477">
    <property type="entry name" value="RT_dom"/>
</dbReference>
<dbReference type="InterPro" id="IPR001584">
    <property type="entry name" value="Integrase_cat-core"/>
</dbReference>
<dbReference type="InterPro" id="IPR040676">
    <property type="entry name" value="DUF5641"/>
</dbReference>
<sequence length="1206" mass="137156">MPKEGGLVDVATVELNPVGGGTSLFFEAYVVPKITRVERQIAKLWDLDSVGVREVDEVHEAFSDNNQFNGTRYSVGLPWKVSHATLPSNYNLSQSRMKGQIRKLGKQQGLLEEYNRIIRDQEELGIIERVPALDMAENVHYLPHHAVVRKDAITTKVRVVYDASAKERKHAASLNDCLHVGPSLNPLLIDILLRFRCNRVVLVGDIEKAFLNVEVDEKDRDYLRFLWVDDINNEQNSVSIFRFCRVVFGLNASPFLLNATIRHHLGKYAELDPNFTTRMIEGFYVDDLVTGGNASREVLNLYHKAKSRMAEGGFKMRKWLTNDNYVRGEIDRTENQKEAAANYASSHVDESESYAKVSLEAITRNESSQVQKVLGIAWNCHQDTMQFNLETTAKKAMEMEPTKRNVLSIIASLFDPLGLYSPVSVSMKILFQDLCISGLAWDELLPEQLKTRWTKWINELLQAGEIRLDRCIFDQPVDCVTDCTLHGFGDASKKAYCAVVYIVYKLTDGSRYARLLTSKTRVAPLKQLTIPRLELMSAVILTRLVETVRNALKSQLSVSKEIYWLDSKTALCWIQNKGEWKQFVRHRVNGILEKTGKENWRHCPGAENPADLGSRGASGIELKSEELWWNGPQWLCQSESEWPVVPEGLEQTQESLDEAKKSEVHNLLVNKDVETGIEHAIDINRCGTLKKLVRVTAWVTRFITNAKNKIKREELLEGELTANEVKLAEESWVKAAQKSLKDQNNFKELSIQLGLVEQAGVLRCQGRLVNSELSMDAKNPIILPKDHRFTELIVIDSHDRVLHSGLRATLAQVREKFWIPRGRQVVKGLVSKCVTCKRQTGKPFKQPPAAALPEFRVHEAPPFSKVGIDFAGPLFAKTGKGSVKVYIALFSCCVTRAIHLELVEDMSVESFRRCLRKFTATRGIPGLIVTDNAKTFQGTEKALRELFNHPQVQADLTNMRTEWRFNLPKAPWWGGFFERMVGCVKQCLRKVLGNASLTFDELVTVLTETECTLNCRPLTYEYNDIGEEVLTPSHLVYGRRINSLPDEIIEPDDVVSDEASCRRRFQYMSLKLGQFCDRWHKEYLTGLREHHRVNRSRQGKDIVQVGDVVTVKEDGKKRNKWRMAVVEGIIKGRDNVVRGAKVRVIARGKHARISRPIQRLYPLEVRNEEIFTGNGKNRDIVTRRTSKRNASIQARNVIKAISMLDS</sequence>
<dbReference type="AlphaFoldDB" id="A0A913YCB0"/>
<dbReference type="InterPro" id="IPR008042">
    <property type="entry name" value="Retrotrans_Pao"/>
</dbReference>
<evidence type="ECO:0000313" key="2">
    <source>
        <dbReference type="EnsemblMetazoa" id="XP_028512935.1"/>
    </source>
</evidence>
<keyword evidence="3" id="KW-1185">Reference proteome</keyword>
<dbReference type="SUPFAM" id="SSF53098">
    <property type="entry name" value="Ribonuclease H-like"/>
    <property type="match status" value="1"/>
</dbReference>
<reference evidence="2" key="1">
    <citation type="submission" date="2022-11" db="UniProtKB">
        <authorList>
            <consortium name="EnsemblMetazoa"/>
        </authorList>
    </citation>
    <scope>IDENTIFICATION</scope>
</reference>
<dbReference type="Pfam" id="PF17921">
    <property type="entry name" value="Integrase_H2C2"/>
    <property type="match status" value="1"/>
</dbReference>
<evidence type="ECO:0000259" key="1">
    <source>
        <dbReference type="PROSITE" id="PS50994"/>
    </source>
</evidence>
<dbReference type="OMA" id="EPANERC"/>
<dbReference type="Proteomes" id="UP000887567">
    <property type="component" value="Unplaced"/>
</dbReference>
<dbReference type="EnsemblMetazoa" id="XM_028657134.1">
    <property type="protein sequence ID" value="XP_028512935.1"/>
    <property type="gene ID" value="LOC110232368"/>
</dbReference>
<dbReference type="SUPFAM" id="SSF56672">
    <property type="entry name" value="DNA/RNA polymerases"/>
    <property type="match status" value="1"/>
</dbReference>
<dbReference type="Pfam" id="PF00078">
    <property type="entry name" value="RVT_1"/>
    <property type="match status" value="1"/>
</dbReference>
<organism evidence="2 3">
    <name type="scientific">Exaiptasia diaphana</name>
    <name type="common">Tropical sea anemone</name>
    <name type="synonym">Aiptasia pulchella</name>
    <dbReference type="NCBI Taxonomy" id="2652724"/>
    <lineage>
        <taxon>Eukaryota</taxon>
        <taxon>Metazoa</taxon>
        <taxon>Cnidaria</taxon>
        <taxon>Anthozoa</taxon>
        <taxon>Hexacorallia</taxon>
        <taxon>Actiniaria</taxon>
        <taxon>Aiptasiidae</taxon>
        <taxon>Exaiptasia</taxon>
    </lineage>
</organism>
<dbReference type="Gene3D" id="3.10.10.10">
    <property type="entry name" value="HIV Type 1 Reverse Transcriptase, subunit A, domain 1"/>
    <property type="match status" value="1"/>
</dbReference>
<proteinExistence type="predicted"/>
<dbReference type="Gene3D" id="3.30.420.10">
    <property type="entry name" value="Ribonuclease H-like superfamily/Ribonuclease H"/>
    <property type="match status" value="1"/>
</dbReference>
<evidence type="ECO:0000313" key="3">
    <source>
        <dbReference type="Proteomes" id="UP000887567"/>
    </source>
</evidence>
<dbReference type="PROSITE" id="PS50994">
    <property type="entry name" value="INTEGRASE"/>
    <property type="match status" value="1"/>
</dbReference>
<dbReference type="InterPro" id="IPR043128">
    <property type="entry name" value="Rev_trsase/Diguanyl_cyclase"/>
</dbReference>
<dbReference type="InterPro" id="IPR041588">
    <property type="entry name" value="Integrase_H2C2"/>
</dbReference>
<dbReference type="PANTHER" id="PTHR47331">
    <property type="entry name" value="PHD-TYPE DOMAIN-CONTAINING PROTEIN"/>
    <property type="match status" value="1"/>
</dbReference>
<dbReference type="GO" id="GO:0003676">
    <property type="term" value="F:nucleic acid binding"/>
    <property type="evidence" value="ECO:0007669"/>
    <property type="project" value="InterPro"/>
</dbReference>
<dbReference type="PANTHER" id="PTHR47331:SF1">
    <property type="entry name" value="GAG-LIKE PROTEIN"/>
    <property type="match status" value="1"/>
</dbReference>
<accession>A0A913YCB0</accession>
<dbReference type="Gene3D" id="1.10.340.70">
    <property type="match status" value="1"/>
</dbReference>